<accession>A0A5N6K9W9</accession>
<feature type="compositionally biased region" description="Basic and acidic residues" evidence="4">
    <location>
        <begin position="195"/>
        <end position="223"/>
    </location>
</feature>
<feature type="compositionally biased region" description="Low complexity" evidence="4">
    <location>
        <begin position="280"/>
        <end position="296"/>
    </location>
</feature>
<feature type="region of interest" description="Disordered" evidence="4">
    <location>
        <begin position="101"/>
        <end position="124"/>
    </location>
</feature>
<feature type="compositionally biased region" description="Basic and acidic residues" evidence="4">
    <location>
        <begin position="250"/>
        <end position="274"/>
    </location>
</feature>
<dbReference type="EMBL" id="VIGI01000005">
    <property type="protein sequence ID" value="KAB8299987.1"/>
    <property type="molecule type" value="Genomic_DNA"/>
</dbReference>
<proteinExistence type="predicted"/>
<evidence type="ECO:0000256" key="3">
    <source>
        <dbReference type="ARBA" id="ARBA00022895"/>
    </source>
</evidence>
<dbReference type="InterPro" id="IPR018856">
    <property type="entry name" value="Stn1_N"/>
</dbReference>
<dbReference type="Proteomes" id="UP000326757">
    <property type="component" value="Unassembled WGS sequence"/>
</dbReference>
<keyword evidence="7" id="KW-1185">Reference proteome</keyword>
<keyword evidence="3" id="KW-0779">Telomere</keyword>
<evidence type="ECO:0000313" key="6">
    <source>
        <dbReference type="EMBL" id="KAB8299987.1"/>
    </source>
</evidence>
<feature type="compositionally biased region" description="Basic and acidic residues" evidence="4">
    <location>
        <begin position="231"/>
        <end position="242"/>
    </location>
</feature>
<dbReference type="GO" id="GO:0000781">
    <property type="term" value="C:chromosome, telomeric region"/>
    <property type="evidence" value="ECO:0007669"/>
    <property type="project" value="UniProtKB-SubCell"/>
</dbReference>
<keyword evidence="2" id="KW-0158">Chromosome</keyword>
<name>A0A5N6K9W9_MONLA</name>
<comment type="subcellular location">
    <subcellularLocation>
        <location evidence="1">Chromosome</location>
        <location evidence="1">Telomere</location>
    </subcellularLocation>
</comment>
<feature type="region of interest" description="Disordered" evidence="4">
    <location>
        <begin position="195"/>
        <end position="305"/>
    </location>
</feature>
<dbReference type="InterPro" id="IPR012340">
    <property type="entry name" value="NA-bd_OB-fold"/>
</dbReference>
<sequence length="436" mass="49570">MTTPSSTSNLAPLQPPNLYHLSPTYQKWCALRCADIITLKDRKVYVEGKLIHHYLNHPIRYIKLLGLIVSIDDFAHRRVYTIDDSSGACIECVALLPSRNAPAPSTAPAPPSQQPPEPSIEHPQIQWDDMEECKIVRILGVMGTYMTMPQIQIIKMGIVGSTELERKWWDECARLKLEVLEREWRVSCAEVARWERRERRRGERERGRERGREGERKIKEGDRGKRRKRDTRTSDDLAKENPHLPTQQQEENRPVIPKRKEPPNPKPKDPHHLLEIATHPPTSTSISNPPKSTSNPKPEPPPKKRIIPVTLTHLAKFDTFAAADLGLGNIIIILGLIGDESLANGSMFSFGRSGGFLGYLLWGRCTKVFRWVTLRSGVYISIPRFVVRTFYDLEISRCPSRYTHTHSRISLEGFIKLNASHYSQGIIYTGDSSAAP</sequence>
<dbReference type="AlphaFoldDB" id="A0A5N6K9W9"/>
<protein>
    <recommendedName>
        <fullName evidence="5">CST complex subunit Stn1 N-terminal domain-containing protein</fullName>
    </recommendedName>
</protein>
<evidence type="ECO:0000256" key="4">
    <source>
        <dbReference type="SAM" id="MobiDB-lite"/>
    </source>
</evidence>
<evidence type="ECO:0000313" key="7">
    <source>
        <dbReference type="Proteomes" id="UP000326757"/>
    </source>
</evidence>
<dbReference type="Gene3D" id="2.40.50.140">
    <property type="entry name" value="Nucleic acid-binding proteins"/>
    <property type="match status" value="1"/>
</dbReference>
<dbReference type="OrthoDB" id="77828at2759"/>
<reference evidence="6 7" key="1">
    <citation type="submission" date="2019-06" db="EMBL/GenBank/DDBJ databases">
        <title>Genome Sequence of the Brown Rot Fungal Pathogen Monilinia laxa.</title>
        <authorList>
            <person name="De Miccolis Angelini R.M."/>
            <person name="Landi L."/>
            <person name="Abate D."/>
            <person name="Pollastro S."/>
            <person name="Romanazzi G."/>
            <person name="Faretra F."/>
        </authorList>
    </citation>
    <scope>NUCLEOTIDE SEQUENCE [LARGE SCALE GENOMIC DNA]</scope>
    <source>
        <strain evidence="6 7">Mlax316</strain>
    </source>
</reference>
<organism evidence="6 7">
    <name type="scientific">Monilinia laxa</name>
    <name type="common">Brown rot fungus</name>
    <name type="synonym">Sclerotinia laxa</name>
    <dbReference type="NCBI Taxonomy" id="61186"/>
    <lineage>
        <taxon>Eukaryota</taxon>
        <taxon>Fungi</taxon>
        <taxon>Dikarya</taxon>
        <taxon>Ascomycota</taxon>
        <taxon>Pezizomycotina</taxon>
        <taxon>Leotiomycetes</taxon>
        <taxon>Helotiales</taxon>
        <taxon>Sclerotiniaceae</taxon>
        <taxon>Monilinia</taxon>
    </lineage>
</organism>
<evidence type="ECO:0000256" key="1">
    <source>
        <dbReference type="ARBA" id="ARBA00004574"/>
    </source>
</evidence>
<feature type="domain" description="CST complex subunit Stn1 N-terminal" evidence="5">
    <location>
        <begin position="49"/>
        <end position="93"/>
    </location>
</feature>
<evidence type="ECO:0000256" key="2">
    <source>
        <dbReference type="ARBA" id="ARBA00022454"/>
    </source>
</evidence>
<dbReference type="Pfam" id="PF10451">
    <property type="entry name" value="Stn1"/>
    <property type="match status" value="1"/>
</dbReference>
<evidence type="ECO:0000259" key="5">
    <source>
        <dbReference type="Pfam" id="PF10451"/>
    </source>
</evidence>
<gene>
    <name evidence="6" type="ORF">EYC80_000228</name>
</gene>
<feature type="compositionally biased region" description="Pro residues" evidence="4">
    <location>
        <begin position="105"/>
        <end position="118"/>
    </location>
</feature>
<comment type="caution">
    <text evidence="6">The sequence shown here is derived from an EMBL/GenBank/DDBJ whole genome shotgun (WGS) entry which is preliminary data.</text>
</comment>